<keyword evidence="7" id="KW-0946">Virion</keyword>
<sequence length="213" mass="24096">LCFVRALDKPDALQVCCRRRLHGCWICNLLVSNKVVAPADAQSACYILGFVSACNDFSVRLLKDTPFISQQNFYQGDVCEEVERAITRVADTVGRGPTNTESVPALTAVETGHTSQVVPGDTMQTRHVKNFHTRSESSVENFMCRAACVYYVDYYTQNDQEDKKYASWTINTRQVAQLRRKIELFTYTRFDVEITFVITTTQQQSTAPNPDTP</sequence>
<dbReference type="GO" id="GO:0043657">
    <property type="term" value="C:host cell"/>
    <property type="evidence" value="ECO:0007669"/>
    <property type="project" value="UniProtKB-SubCell"/>
</dbReference>
<dbReference type="GO" id="GO:0019062">
    <property type="term" value="P:virion attachment to host cell"/>
    <property type="evidence" value="ECO:0007669"/>
    <property type="project" value="UniProtKB-KW"/>
</dbReference>
<dbReference type="SUPFAM" id="SSF88633">
    <property type="entry name" value="Positive stranded ssRNA viruses"/>
    <property type="match status" value="1"/>
</dbReference>
<dbReference type="InterPro" id="IPR029053">
    <property type="entry name" value="Viral_coat"/>
</dbReference>
<feature type="domain" description="Picornavirus capsid" evidence="9">
    <location>
        <begin position="121"/>
        <end position="204"/>
    </location>
</feature>
<dbReference type="Gene3D" id="2.60.120.20">
    <property type="match status" value="2"/>
</dbReference>
<proteinExistence type="predicted"/>
<evidence type="ECO:0000256" key="4">
    <source>
        <dbReference type="ARBA" id="ARBA00022561"/>
    </source>
</evidence>
<evidence type="ECO:0000313" key="10">
    <source>
        <dbReference type="EMBL" id="BAH59290.1"/>
    </source>
</evidence>
<accession>C4B8J2</accession>
<dbReference type="EMBL" id="AB501139">
    <property type="protein sequence ID" value="BAH59290.1"/>
    <property type="molecule type" value="Genomic_RNA"/>
</dbReference>
<evidence type="ECO:0000256" key="2">
    <source>
        <dbReference type="ARBA" id="ARBA00004340"/>
    </source>
</evidence>
<dbReference type="GO" id="GO:0019028">
    <property type="term" value="C:viral capsid"/>
    <property type="evidence" value="ECO:0007669"/>
    <property type="project" value="UniProtKB-KW"/>
</dbReference>
<dbReference type="GO" id="GO:0005198">
    <property type="term" value="F:structural molecule activity"/>
    <property type="evidence" value="ECO:0007669"/>
    <property type="project" value="InterPro"/>
</dbReference>
<evidence type="ECO:0000256" key="3">
    <source>
        <dbReference type="ARBA" id="ARBA00020107"/>
    </source>
</evidence>
<dbReference type="GO" id="GO:0046718">
    <property type="term" value="P:symbiont entry into host cell"/>
    <property type="evidence" value="ECO:0007669"/>
    <property type="project" value="UniProtKB-KW"/>
</dbReference>
<evidence type="ECO:0000256" key="6">
    <source>
        <dbReference type="ARBA" id="ARBA00022804"/>
    </source>
</evidence>
<comment type="subcellular location">
    <subcellularLocation>
        <location evidence="2">Host cell</location>
    </subcellularLocation>
    <subcellularLocation>
        <location evidence="1">Virion</location>
    </subcellularLocation>
</comment>
<protein>
    <recommendedName>
        <fullName evidence="3">Genome polyprotein</fullName>
    </recommendedName>
</protein>
<feature type="non-terminal residue" evidence="10">
    <location>
        <position position="213"/>
    </location>
</feature>
<evidence type="ECO:0000256" key="5">
    <source>
        <dbReference type="ARBA" id="ARBA00022581"/>
    </source>
</evidence>
<organism evidence="10">
    <name type="scientific">Echovirus E24</name>
    <dbReference type="NCBI Taxonomy" id="47510"/>
    <lineage>
        <taxon>Viruses</taxon>
        <taxon>Riboviria</taxon>
        <taxon>Orthornavirae</taxon>
        <taxon>Pisuviricota</taxon>
        <taxon>Pisoniviricetes</taxon>
        <taxon>Picornavirales</taxon>
        <taxon>Picornaviridae</taxon>
        <taxon>Ensavirinae</taxon>
        <taxon>Enterovirus</taxon>
        <taxon>Enterovirus betacoxsackie</taxon>
        <taxon>Enterovirus B</taxon>
    </lineage>
</organism>
<evidence type="ECO:0000256" key="8">
    <source>
        <dbReference type="ARBA" id="ARBA00023296"/>
    </source>
</evidence>
<keyword evidence="5" id="KW-0945">Host-virus interaction</keyword>
<feature type="non-terminal residue" evidence="10">
    <location>
        <position position="1"/>
    </location>
</feature>
<keyword evidence="6" id="KW-1161">Viral attachment to host cell</keyword>
<keyword evidence="4" id="KW-0167">Capsid protein</keyword>
<evidence type="ECO:0000259" key="9">
    <source>
        <dbReference type="Pfam" id="PF00073"/>
    </source>
</evidence>
<dbReference type="Pfam" id="PF00073">
    <property type="entry name" value="Rhv"/>
    <property type="match status" value="1"/>
</dbReference>
<reference evidence="10" key="1">
    <citation type="submission" date="2009-05" db="EMBL/GenBank/DDBJ databases">
        <title>Human Enterovirus 80.</title>
        <authorList>
            <person name="Asif N."/>
        </authorList>
    </citation>
    <scope>NUCLEOTIDE SEQUENCE</scope>
    <source>
        <strain evidence="10">Pak/A1709/2008</strain>
    </source>
</reference>
<evidence type="ECO:0000256" key="1">
    <source>
        <dbReference type="ARBA" id="ARBA00004328"/>
    </source>
</evidence>
<dbReference type="InterPro" id="IPR001676">
    <property type="entry name" value="Picornavirus_capsid"/>
</dbReference>
<evidence type="ECO:0000256" key="7">
    <source>
        <dbReference type="ARBA" id="ARBA00022844"/>
    </source>
</evidence>
<name>C4B8J2_9ENTO</name>
<keyword evidence="8" id="KW-1160">Virus entry into host cell</keyword>